<accession>A0A9J5XSE0</accession>
<sequence length="160" mass="18453">MILAEIFRALGKCKRGEANFFEGCNFLLQMWAIEHFHHHKNMDDICFSNANHIDSFYDRMRRFVSPVGIDDRRFYYIELIRLKGLQPYAPVREDRNSMSLEGEQGFEDIGMTIWIRHSHLGTKVVTPEMWAQMETILQYLDNAGAGPSNVEASSSLPPPA</sequence>
<name>A0A9J5XSE0_SOLCO</name>
<dbReference type="OrthoDB" id="1320005at2759"/>
<proteinExistence type="predicted"/>
<keyword evidence="2" id="KW-1185">Reference proteome</keyword>
<evidence type="ECO:0008006" key="3">
    <source>
        <dbReference type="Google" id="ProtNLM"/>
    </source>
</evidence>
<evidence type="ECO:0000313" key="2">
    <source>
        <dbReference type="Proteomes" id="UP000824120"/>
    </source>
</evidence>
<organism evidence="1 2">
    <name type="scientific">Solanum commersonii</name>
    <name type="common">Commerson's wild potato</name>
    <name type="synonym">Commerson's nightshade</name>
    <dbReference type="NCBI Taxonomy" id="4109"/>
    <lineage>
        <taxon>Eukaryota</taxon>
        <taxon>Viridiplantae</taxon>
        <taxon>Streptophyta</taxon>
        <taxon>Embryophyta</taxon>
        <taxon>Tracheophyta</taxon>
        <taxon>Spermatophyta</taxon>
        <taxon>Magnoliopsida</taxon>
        <taxon>eudicotyledons</taxon>
        <taxon>Gunneridae</taxon>
        <taxon>Pentapetalae</taxon>
        <taxon>asterids</taxon>
        <taxon>lamiids</taxon>
        <taxon>Solanales</taxon>
        <taxon>Solanaceae</taxon>
        <taxon>Solanoideae</taxon>
        <taxon>Solaneae</taxon>
        <taxon>Solanum</taxon>
    </lineage>
</organism>
<dbReference type="Proteomes" id="UP000824120">
    <property type="component" value="Chromosome 8"/>
</dbReference>
<gene>
    <name evidence="1" type="ORF">H5410_040985</name>
</gene>
<evidence type="ECO:0000313" key="1">
    <source>
        <dbReference type="EMBL" id="KAG5590471.1"/>
    </source>
</evidence>
<dbReference type="AlphaFoldDB" id="A0A9J5XSE0"/>
<dbReference type="EMBL" id="JACXVP010000008">
    <property type="protein sequence ID" value="KAG5590471.1"/>
    <property type="molecule type" value="Genomic_DNA"/>
</dbReference>
<protein>
    <recommendedName>
        <fullName evidence="3">Aminotransferase-like plant mobile domain-containing protein</fullName>
    </recommendedName>
</protein>
<reference evidence="1 2" key="1">
    <citation type="submission" date="2020-09" db="EMBL/GenBank/DDBJ databases">
        <title>De no assembly of potato wild relative species, Solanum commersonii.</title>
        <authorList>
            <person name="Cho K."/>
        </authorList>
    </citation>
    <scope>NUCLEOTIDE SEQUENCE [LARGE SCALE GENOMIC DNA]</scope>
    <source>
        <strain evidence="1">LZ3.2</strain>
        <tissue evidence="1">Leaf</tissue>
    </source>
</reference>
<comment type="caution">
    <text evidence="1">The sequence shown here is derived from an EMBL/GenBank/DDBJ whole genome shotgun (WGS) entry which is preliminary data.</text>
</comment>